<reference evidence="3 4" key="1">
    <citation type="submission" date="2013-09" db="EMBL/GenBank/DDBJ databases">
        <authorList>
            <person name="Durkin A.S."/>
            <person name="Haft D.R."/>
            <person name="McCorrison J."/>
            <person name="Torralba M."/>
            <person name="Gillis M."/>
            <person name="Haft D.H."/>
            <person name="Methe B."/>
            <person name="Sutton G."/>
            <person name="Nelson K.E."/>
        </authorList>
    </citation>
    <scope>NUCLEOTIDE SEQUENCE [LARGE SCALE GENOMIC DNA]</scope>
    <source>
        <strain evidence="3 4">BV3C16-1</strain>
    </source>
</reference>
<dbReference type="NCBIfam" id="NF009150">
    <property type="entry name" value="PRK12497.1-3"/>
    <property type="match status" value="1"/>
</dbReference>
<dbReference type="SUPFAM" id="SSF52980">
    <property type="entry name" value="Restriction endonuclease-like"/>
    <property type="match status" value="1"/>
</dbReference>
<dbReference type="STRING" id="1111454.HMPREF1250_0867"/>
<dbReference type="InterPro" id="IPR011856">
    <property type="entry name" value="tRNA_endonuc-like_dom_sf"/>
</dbReference>
<dbReference type="PATRIC" id="fig|1111454.3.peg.1060"/>
<sequence>MDTDKVWGKSGEDLAAAYLQEKKRYRLLTRNFRCACGEIDIIAKDGETVVFVEVKSRRSLSYGRPCEAVSRRKQAKLRYTAEAYLAARGMWQSPCRFDVIEVFAHPPRQPLVHHVVNAFWIE</sequence>
<comment type="similarity">
    <text evidence="1 2">Belongs to the UPF0102 family.</text>
</comment>
<dbReference type="Gene3D" id="3.40.1350.10">
    <property type="match status" value="1"/>
</dbReference>
<evidence type="ECO:0000256" key="1">
    <source>
        <dbReference type="ARBA" id="ARBA00006738"/>
    </source>
</evidence>
<evidence type="ECO:0000313" key="4">
    <source>
        <dbReference type="Proteomes" id="UP000017090"/>
    </source>
</evidence>
<dbReference type="OrthoDB" id="9802516at2"/>
<dbReference type="InterPro" id="IPR011335">
    <property type="entry name" value="Restrct_endonuc-II-like"/>
</dbReference>
<dbReference type="PANTHER" id="PTHR34039">
    <property type="entry name" value="UPF0102 PROTEIN YRAN"/>
    <property type="match status" value="1"/>
</dbReference>
<dbReference type="EMBL" id="AWXA01000028">
    <property type="protein sequence ID" value="ERT60000.1"/>
    <property type="molecule type" value="Genomic_DNA"/>
</dbReference>
<dbReference type="Proteomes" id="UP000017090">
    <property type="component" value="Unassembled WGS sequence"/>
</dbReference>
<dbReference type="CDD" id="cd20736">
    <property type="entry name" value="PoNe_Nuclease"/>
    <property type="match status" value="1"/>
</dbReference>
<dbReference type="NCBIfam" id="TIGR00252">
    <property type="entry name" value="YraN family protein"/>
    <property type="match status" value="1"/>
</dbReference>
<accession>U7UKZ1</accession>
<protein>
    <recommendedName>
        <fullName evidence="2">UPF0102 protein HMPREF1250_0867</fullName>
    </recommendedName>
</protein>
<keyword evidence="4" id="KW-1185">Reference proteome</keyword>
<name>U7UKZ1_9FIRM</name>
<dbReference type="HAMAP" id="MF_00048">
    <property type="entry name" value="UPF0102"/>
    <property type="match status" value="1"/>
</dbReference>
<dbReference type="NCBIfam" id="NF009154">
    <property type="entry name" value="PRK12497.3-3"/>
    <property type="match status" value="1"/>
</dbReference>
<dbReference type="AlphaFoldDB" id="U7UKZ1"/>
<evidence type="ECO:0000313" key="3">
    <source>
        <dbReference type="EMBL" id="ERT60000.1"/>
    </source>
</evidence>
<dbReference type="RefSeq" id="WP_023053573.1">
    <property type="nucleotide sequence ID" value="NZ_AWXA01000028.1"/>
</dbReference>
<dbReference type="PANTHER" id="PTHR34039:SF1">
    <property type="entry name" value="UPF0102 PROTEIN YRAN"/>
    <property type="match status" value="1"/>
</dbReference>
<comment type="caution">
    <text evidence="3">The sequence shown here is derived from an EMBL/GenBank/DDBJ whole genome shotgun (WGS) entry which is preliminary data.</text>
</comment>
<organism evidence="3 4">
    <name type="scientific">Megasphaera vaginalis</name>
    <name type="common">ex Srinivasan et al. 2021</name>
    <dbReference type="NCBI Taxonomy" id="1111454"/>
    <lineage>
        <taxon>Bacteria</taxon>
        <taxon>Bacillati</taxon>
        <taxon>Bacillota</taxon>
        <taxon>Negativicutes</taxon>
        <taxon>Veillonellales</taxon>
        <taxon>Veillonellaceae</taxon>
        <taxon>Megasphaera</taxon>
    </lineage>
</organism>
<dbReference type="GO" id="GO:0003676">
    <property type="term" value="F:nucleic acid binding"/>
    <property type="evidence" value="ECO:0007669"/>
    <property type="project" value="InterPro"/>
</dbReference>
<evidence type="ECO:0000256" key="2">
    <source>
        <dbReference type="HAMAP-Rule" id="MF_00048"/>
    </source>
</evidence>
<dbReference type="Pfam" id="PF02021">
    <property type="entry name" value="UPF0102"/>
    <property type="match status" value="1"/>
</dbReference>
<proteinExistence type="inferred from homology"/>
<gene>
    <name evidence="3" type="ORF">HMPREF1250_0867</name>
</gene>
<dbReference type="eggNOG" id="COG0792">
    <property type="taxonomic scope" value="Bacteria"/>
</dbReference>
<dbReference type="InterPro" id="IPR003509">
    <property type="entry name" value="UPF0102_YraN-like"/>
</dbReference>